<protein>
    <recommendedName>
        <fullName evidence="2">Fibronectin type-III domain-containing protein</fullName>
    </recommendedName>
</protein>
<dbReference type="EMBL" id="BARU01000338">
    <property type="protein sequence ID" value="GAH19683.1"/>
    <property type="molecule type" value="Genomic_DNA"/>
</dbReference>
<proteinExistence type="predicted"/>
<dbReference type="InterPro" id="IPR036116">
    <property type="entry name" value="FN3_sf"/>
</dbReference>
<gene>
    <name evidence="1" type="ORF">S03H2_01216</name>
</gene>
<name>X1FFX5_9ZZZZ</name>
<dbReference type="AlphaFoldDB" id="X1FFX5"/>
<reference evidence="1" key="1">
    <citation type="journal article" date="2014" name="Front. Microbiol.">
        <title>High frequency of phylogenetically diverse reductive dehalogenase-homologous genes in deep subseafloor sedimentary metagenomes.</title>
        <authorList>
            <person name="Kawai M."/>
            <person name="Futagami T."/>
            <person name="Toyoda A."/>
            <person name="Takaki Y."/>
            <person name="Nishi S."/>
            <person name="Hori S."/>
            <person name="Arai W."/>
            <person name="Tsubouchi T."/>
            <person name="Morono Y."/>
            <person name="Uchiyama I."/>
            <person name="Ito T."/>
            <person name="Fujiyama A."/>
            <person name="Inagaki F."/>
            <person name="Takami H."/>
        </authorList>
    </citation>
    <scope>NUCLEOTIDE SEQUENCE</scope>
    <source>
        <strain evidence="1">Expedition CK06-06</strain>
    </source>
</reference>
<feature type="non-terminal residue" evidence="1">
    <location>
        <position position="1"/>
    </location>
</feature>
<dbReference type="SUPFAM" id="SSF49265">
    <property type="entry name" value="Fibronectin type III"/>
    <property type="match status" value="1"/>
</dbReference>
<evidence type="ECO:0000313" key="1">
    <source>
        <dbReference type="EMBL" id="GAH19683.1"/>
    </source>
</evidence>
<comment type="caution">
    <text evidence="1">The sequence shown here is derived from an EMBL/GenBank/DDBJ whole genome shotgun (WGS) entry which is preliminary data.</text>
</comment>
<organism evidence="1">
    <name type="scientific">marine sediment metagenome</name>
    <dbReference type="NCBI Taxonomy" id="412755"/>
    <lineage>
        <taxon>unclassified sequences</taxon>
        <taxon>metagenomes</taxon>
        <taxon>ecological metagenomes</taxon>
    </lineage>
</organism>
<sequence>PVDKDFDVVIQRGLDLEDDVPIYPSQPPVVSDYNRFLYGLDGGRKNTSEMGGKYYLFSIKLNGLGLNWINKKRDGITKFVLRSSDDLMGIPPEMIEGRKECCQLYSGNQPSTYYRSYLHFVVTVYIPEVETREVINIGRERVTWQGYIINHNGWLSSFGFEFADYVAGPFEYIEVGKDELQDIKLYMYDKFDLTPDTPYFVRARAENEAGIGRGEWVEFRTLA</sequence>
<dbReference type="InterPro" id="IPR003961">
    <property type="entry name" value="FN3_dom"/>
</dbReference>
<evidence type="ECO:0008006" key="2">
    <source>
        <dbReference type="Google" id="ProtNLM"/>
    </source>
</evidence>
<accession>X1FFX5</accession>
<dbReference type="CDD" id="cd00063">
    <property type="entry name" value="FN3"/>
    <property type="match status" value="1"/>
</dbReference>